<accession>A0ABP0QL62</accession>
<keyword evidence="2" id="KW-0808">Transferase</keyword>
<dbReference type="EMBL" id="CAXAMN010024561">
    <property type="protein sequence ID" value="CAK9087682.1"/>
    <property type="molecule type" value="Genomic_DNA"/>
</dbReference>
<evidence type="ECO:0000313" key="3">
    <source>
        <dbReference type="EMBL" id="CAK9087682.1"/>
    </source>
</evidence>
<dbReference type="InterPro" id="IPR001525">
    <property type="entry name" value="C5_MeTfrase"/>
</dbReference>
<proteinExistence type="predicted"/>
<comment type="caution">
    <text evidence="3">The sequence shown here is derived from an EMBL/GenBank/DDBJ whole genome shotgun (WGS) entry which is preliminary data.</text>
</comment>
<organism evidence="3 4">
    <name type="scientific">Durusdinium trenchii</name>
    <dbReference type="NCBI Taxonomy" id="1381693"/>
    <lineage>
        <taxon>Eukaryota</taxon>
        <taxon>Sar</taxon>
        <taxon>Alveolata</taxon>
        <taxon>Dinophyceae</taxon>
        <taxon>Suessiales</taxon>
        <taxon>Symbiodiniaceae</taxon>
        <taxon>Durusdinium</taxon>
    </lineage>
</organism>
<protein>
    <submittedName>
        <fullName evidence="3">Uncharacterized protein</fullName>
    </submittedName>
</protein>
<dbReference type="InterPro" id="IPR029063">
    <property type="entry name" value="SAM-dependent_MTases_sf"/>
</dbReference>
<gene>
    <name evidence="3" type="ORF">CCMP2556_LOCUS42364</name>
</gene>
<dbReference type="Pfam" id="PF00145">
    <property type="entry name" value="DNA_methylase"/>
    <property type="match status" value="1"/>
</dbReference>
<evidence type="ECO:0000256" key="2">
    <source>
        <dbReference type="ARBA" id="ARBA00022679"/>
    </source>
</evidence>
<reference evidence="3 4" key="1">
    <citation type="submission" date="2024-02" db="EMBL/GenBank/DDBJ databases">
        <authorList>
            <person name="Chen Y."/>
            <person name="Shah S."/>
            <person name="Dougan E. K."/>
            <person name="Thang M."/>
            <person name="Chan C."/>
        </authorList>
    </citation>
    <scope>NUCLEOTIDE SEQUENCE [LARGE SCALE GENOMIC DNA]</scope>
</reference>
<dbReference type="Gene3D" id="3.40.50.150">
    <property type="entry name" value="Vaccinia Virus protein VP39"/>
    <property type="match status" value="1"/>
</dbReference>
<dbReference type="Proteomes" id="UP001642484">
    <property type="component" value="Unassembled WGS sequence"/>
</dbReference>
<evidence type="ECO:0000256" key="1">
    <source>
        <dbReference type="ARBA" id="ARBA00022603"/>
    </source>
</evidence>
<evidence type="ECO:0000313" key="4">
    <source>
        <dbReference type="Proteomes" id="UP001642484"/>
    </source>
</evidence>
<name>A0ABP0QL62_9DINO</name>
<keyword evidence="1" id="KW-0489">Methyltransferase</keyword>
<dbReference type="SUPFAM" id="SSF53335">
    <property type="entry name" value="S-adenosyl-L-methionine-dependent methyltransferases"/>
    <property type="match status" value="1"/>
</dbReference>
<sequence length="572" mass="64795">MDSSVPESLPPLPEPLPPLLESDFADTPNFMNYVDHLLKKLEVPKDMDKNFLMSLKRIELVEDCAGGAAATYAMLDFNSRLPIPWKTLSVSERCARKREWMKLHYVSHIEHMFMDMKNVAWGGHCFLHDESCHFRPKVCIMEEVQSIEDTFPGLEEATGHKTALDYMMHKFKTALPAYNAEIFRVQTSDWNIPQSRGRIYILLVRNNLASVEDLKMFHHLFDQFLPKNTPERKTTIKQVRDYVKSLLEAYGEEPVLPQPAQDGRRSAAAQLRERKAAKDLKLGKRNGPCIYSDDIPFQQKVLLNSRQKKVLDLTYASLLDDYIDPIAGGYIVDLARSYDRRTLSASQISALTSNVRLFDIAAKELLCGQDLLALQGYDISKLTHESISRFTYSEINRIAGEAMLAPVIGTLLGLALYGIVIPSKGGGRFNLSPVLRFRAGGFSNDPWNPHLPIAREVQLPFTFNKGLCGVFIWLPENQAGSNKFCEVCRLGFAVGKPVFVWRIRLGPIFDDSTLVTLHPECVSQRCTLFGKEADTLQYVNEFLDKWEPDIMHSKTHEALMLAKTDLEGVCCD</sequence>
<keyword evidence="4" id="KW-1185">Reference proteome</keyword>